<proteinExistence type="inferred from homology"/>
<dbReference type="InterPro" id="IPR016162">
    <property type="entry name" value="Ald_DH_N"/>
</dbReference>
<protein>
    <recommendedName>
        <fullName evidence="3">aldehyde dehydrogenase (NAD(+))</fullName>
        <ecNumber evidence="3">1.2.1.3</ecNumber>
    </recommendedName>
</protein>
<feature type="domain" description="Aldehyde dehydrogenase" evidence="7">
    <location>
        <begin position="481"/>
        <end position="545"/>
    </location>
</feature>
<dbReference type="Gene3D" id="3.40.309.10">
    <property type="entry name" value="Aldehyde Dehydrogenase, Chain A, domain 2"/>
    <property type="match status" value="2"/>
</dbReference>
<feature type="active site" evidence="5">
    <location>
        <position position="299"/>
    </location>
</feature>
<dbReference type="InterPro" id="IPR015590">
    <property type="entry name" value="Aldehyde_DH_dom"/>
</dbReference>
<feature type="domain" description="Aldehyde dehydrogenase" evidence="7">
    <location>
        <begin position="62"/>
        <end position="458"/>
    </location>
</feature>
<dbReference type="InterPro" id="IPR016163">
    <property type="entry name" value="Ald_DH_C"/>
</dbReference>
<evidence type="ECO:0000259" key="7">
    <source>
        <dbReference type="Pfam" id="PF00171"/>
    </source>
</evidence>
<gene>
    <name evidence="8" type="ORF">AYO20_07299</name>
</gene>
<organism evidence="8 9">
    <name type="scientific">Fonsecaea nubica</name>
    <dbReference type="NCBI Taxonomy" id="856822"/>
    <lineage>
        <taxon>Eukaryota</taxon>
        <taxon>Fungi</taxon>
        <taxon>Dikarya</taxon>
        <taxon>Ascomycota</taxon>
        <taxon>Pezizomycotina</taxon>
        <taxon>Eurotiomycetes</taxon>
        <taxon>Chaetothyriomycetidae</taxon>
        <taxon>Chaetothyriales</taxon>
        <taxon>Herpotrichiellaceae</taxon>
        <taxon>Fonsecaea</taxon>
    </lineage>
</organism>
<sequence>MAYPKERPGKLVIQLLAAARLQFFIAKGPLSSRIGLHYQSRSRISKMTSDAIETRLFINNEFVQGKQGKTFKVYNPYNDQEICHVHEATKEDVDLAVDAAEAAFPQWSSIAAHERAAYMFKFAQLVQRDAPQLAELDSMCMGKPVELLKKMDIPACVGVFNYFAGSGYHILGESSLSSPNFLNVSVRQPYGVVGLIIPWNVPMIMFAFKVAPALICGNTVVLKSSEKAPLSSIKLAALIKEAGFPPGVVNVVSGFGDPTGSAIGLHRKIRKISFTGSVATGRKILKMAADSNLKNVSLELGGKSPAIIFEDADLEAAARYTHYSINHNSGQHCQANSRVLVQESIADAYIDMVKKLMAKVTLGDPADPSTFQGPQVDQKQLAHIQRLVDQGSKDGTLVCGGKRHGTTGAFIEPTILKNVPLDSAAYTEEIFGPVVILNTFKDEKEVLAEANCTDFGLFSKDTQYTECITDPAAPLVPQSSTASVYTQNFDRAVRVAKALEAGAVGINCSVPVRAVDMPIGGWKQSGMGKELSLHGLNTYTELKTIFMKYNADPTAMAVGTWHSGQQVDGIR</sequence>
<comment type="similarity">
    <text evidence="1 6">Belongs to the aldehyde dehydrogenase family.</text>
</comment>
<dbReference type="GO" id="GO:0004029">
    <property type="term" value="F:aldehyde dehydrogenase (NAD+) activity"/>
    <property type="evidence" value="ECO:0007669"/>
    <property type="project" value="UniProtKB-EC"/>
</dbReference>
<evidence type="ECO:0000313" key="9">
    <source>
        <dbReference type="Proteomes" id="UP000185904"/>
    </source>
</evidence>
<evidence type="ECO:0000256" key="1">
    <source>
        <dbReference type="ARBA" id="ARBA00009986"/>
    </source>
</evidence>
<dbReference type="GeneID" id="34590711"/>
<evidence type="ECO:0000256" key="6">
    <source>
        <dbReference type="RuleBase" id="RU003345"/>
    </source>
</evidence>
<dbReference type="PANTHER" id="PTHR11699">
    <property type="entry name" value="ALDEHYDE DEHYDROGENASE-RELATED"/>
    <property type="match status" value="1"/>
</dbReference>
<comment type="caution">
    <text evidence="8">The sequence shown here is derived from an EMBL/GenBank/DDBJ whole genome shotgun (WGS) entry which is preliminary data.</text>
</comment>
<reference evidence="8 9" key="1">
    <citation type="submission" date="2016-03" db="EMBL/GenBank/DDBJ databases">
        <title>The draft genome sequence of Fonsecaea nubica causative agent of cutaneous subcutaneous infection in human host.</title>
        <authorList>
            <person name="Costa F."/>
            <person name="Sybren D.H."/>
            <person name="Raittz R.T."/>
            <person name="Weiss V.A."/>
            <person name="Leao A.C."/>
            <person name="Gomes R."/>
            <person name="De Souza E.M."/>
            <person name="Pedrosa F.O."/>
            <person name="Steffens M.B."/>
            <person name="Bombassaro A."/>
            <person name="Tadra-Sfeir M.Z."/>
            <person name="Moreno L.F."/>
            <person name="Najafzadeh M.J."/>
            <person name="Felipe M.S."/>
            <person name="Teixeira M."/>
            <person name="Sun J."/>
            <person name="Xi L."/>
            <person name="Castro M.A."/>
            <person name="Vicente V.A."/>
        </authorList>
    </citation>
    <scope>NUCLEOTIDE SEQUENCE [LARGE SCALE GENOMIC DNA]</scope>
    <source>
        <strain evidence="8 9">CBS 269.64</strain>
    </source>
</reference>
<dbReference type="AlphaFoldDB" id="A0A178CWB0"/>
<evidence type="ECO:0000256" key="3">
    <source>
        <dbReference type="ARBA" id="ARBA00024226"/>
    </source>
</evidence>
<dbReference type="InterPro" id="IPR029510">
    <property type="entry name" value="Ald_DH_CS_GLU"/>
</dbReference>
<dbReference type="EC" id="1.2.1.3" evidence="3"/>
<dbReference type="FunFam" id="3.40.605.10:FF:000001">
    <property type="entry name" value="Aldehyde dehydrogenase 1"/>
    <property type="match status" value="1"/>
</dbReference>
<accession>A0A178CWB0</accession>
<evidence type="ECO:0000313" key="8">
    <source>
        <dbReference type="EMBL" id="OAL33443.1"/>
    </source>
</evidence>
<keyword evidence="2 6" id="KW-0560">Oxidoreductase</keyword>
<dbReference type="InterPro" id="IPR016161">
    <property type="entry name" value="Ald_DH/histidinol_DH"/>
</dbReference>
<dbReference type="Pfam" id="PF00171">
    <property type="entry name" value="Aldedh"/>
    <property type="match status" value="2"/>
</dbReference>
<keyword evidence="9" id="KW-1185">Reference proteome</keyword>
<dbReference type="EMBL" id="LVCJ01000050">
    <property type="protein sequence ID" value="OAL33443.1"/>
    <property type="molecule type" value="Genomic_DNA"/>
</dbReference>
<dbReference type="PROSITE" id="PS00687">
    <property type="entry name" value="ALDEHYDE_DEHYDR_GLU"/>
    <property type="match status" value="1"/>
</dbReference>
<dbReference type="OrthoDB" id="310895at2759"/>
<name>A0A178CWB0_9EURO</name>
<dbReference type="Proteomes" id="UP000185904">
    <property type="component" value="Unassembled WGS sequence"/>
</dbReference>
<dbReference type="SUPFAM" id="SSF53720">
    <property type="entry name" value="ALDH-like"/>
    <property type="match status" value="1"/>
</dbReference>
<dbReference type="RefSeq" id="XP_022498455.1">
    <property type="nucleotide sequence ID" value="XM_022645585.1"/>
</dbReference>
<dbReference type="Gene3D" id="3.40.605.10">
    <property type="entry name" value="Aldehyde Dehydrogenase, Chain A, domain 1"/>
    <property type="match status" value="2"/>
</dbReference>
<evidence type="ECO:0000256" key="2">
    <source>
        <dbReference type="ARBA" id="ARBA00023002"/>
    </source>
</evidence>
<evidence type="ECO:0000256" key="5">
    <source>
        <dbReference type="PROSITE-ProRule" id="PRU10007"/>
    </source>
</evidence>
<evidence type="ECO:0000256" key="4">
    <source>
        <dbReference type="ARBA" id="ARBA00049194"/>
    </source>
</evidence>
<comment type="catalytic activity">
    <reaction evidence="4">
        <text>an aldehyde + NAD(+) + H2O = a carboxylate + NADH + 2 H(+)</text>
        <dbReference type="Rhea" id="RHEA:16185"/>
        <dbReference type="ChEBI" id="CHEBI:15377"/>
        <dbReference type="ChEBI" id="CHEBI:15378"/>
        <dbReference type="ChEBI" id="CHEBI:17478"/>
        <dbReference type="ChEBI" id="CHEBI:29067"/>
        <dbReference type="ChEBI" id="CHEBI:57540"/>
        <dbReference type="ChEBI" id="CHEBI:57945"/>
        <dbReference type="EC" id="1.2.1.3"/>
    </reaction>
</comment>